<gene>
    <name evidence="1" type="ORF">ABZ568_22920</name>
</gene>
<comment type="caution">
    <text evidence="1">The sequence shown here is derived from an EMBL/GenBank/DDBJ whole genome shotgun (WGS) entry which is preliminary data.</text>
</comment>
<evidence type="ECO:0000313" key="2">
    <source>
        <dbReference type="Proteomes" id="UP001550603"/>
    </source>
</evidence>
<organism evidence="1 2">
    <name type="scientific">Streptomyces olindensis</name>
    <dbReference type="NCBI Taxonomy" id="358823"/>
    <lineage>
        <taxon>Bacteria</taxon>
        <taxon>Bacillati</taxon>
        <taxon>Actinomycetota</taxon>
        <taxon>Actinomycetes</taxon>
        <taxon>Kitasatosporales</taxon>
        <taxon>Streptomycetaceae</taxon>
        <taxon>Streptomyces</taxon>
    </lineage>
</organism>
<accession>A0ABV2XYX1</accession>
<sequence length="70" mass="7692">MPEHVHGTDAYSADELVSLLGDRLGLVFSERDSHFPADWLLLLTTTSVEDAELPARLDSIEGIVRMDGPL</sequence>
<dbReference type="Proteomes" id="UP001550603">
    <property type="component" value="Unassembled WGS sequence"/>
</dbReference>
<protein>
    <submittedName>
        <fullName evidence="1">Uncharacterized protein</fullName>
    </submittedName>
</protein>
<proteinExistence type="predicted"/>
<reference evidence="1 2" key="1">
    <citation type="submission" date="2024-06" db="EMBL/GenBank/DDBJ databases">
        <title>The Natural Products Discovery Center: Release of the First 8490 Sequenced Strains for Exploring Actinobacteria Biosynthetic Diversity.</title>
        <authorList>
            <person name="Kalkreuter E."/>
            <person name="Kautsar S.A."/>
            <person name="Yang D."/>
            <person name="Bader C.D."/>
            <person name="Teijaro C.N."/>
            <person name="Fluegel L."/>
            <person name="Davis C.M."/>
            <person name="Simpson J.R."/>
            <person name="Lauterbach L."/>
            <person name="Steele A.D."/>
            <person name="Gui C."/>
            <person name="Meng S."/>
            <person name="Li G."/>
            <person name="Viehrig K."/>
            <person name="Ye F."/>
            <person name="Su P."/>
            <person name="Kiefer A.F."/>
            <person name="Nichols A."/>
            <person name="Cepeda A.J."/>
            <person name="Yan W."/>
            <person name="Fan B."/>
            <person name="Jiang Y."/>
            <person name="Adhikari A."/>
            <person name="Zheng C.-J."/>
            <person name="Schuster L."/>
            <person name="Cowan T.M."/>
            <person name="Smanski M.J."/>
            <person name="Chevrette M.G."/>
            <person name="De Carvalho L.P.S."/>
            <person name="Shen B."/>
        </authorList>
    </citation>
    <scope>NUCLEOTIDE SEQUENCE [LARGE SCALE GENOMIC DNA]</scope>
    <source>
        <strain evidence="1 2">NPDC019583</strain>
    </source>
</reference>
<dbReference type="EMBL" id="JBEYBN010000033">
    <property type="protein sequence ID" value="MEU2269207.1"/>
    <property type="molecule type" value="Genomic_DNA"/>
</dbReference>
<dbReference type="RefSeq" id="WP_359790557.1">
    <property type="nucleotide sequence ID" value="NZ_JBEYBN010000033.1"/>
</dbReference>
<evidence type="ECO:0000313" key="1">
    <source>
        <dbReference type="EMBL" id="MEU2269207.1"/>
    </source>
</evidence>
<keyword evidence="2" id="KW-1185">Reference proteome</keyword>
<name>A0ABV2XYX1_9ACTN</name>